<dbReference type="RefSeq" id="WP_005499572.1">
    <property type="nucleotide sequence ID" value="NZ_ABIC01000017.1"/>
</dbReference>
<proteinExistence type="predicted"/>
<dbReference type="AlphaFoldDB" id="A9DA96"/>
<accession>A9DA96</accession>
<protein>
    <submittedName>
        <fullName evidence="1">Uncharacterized protein</fullName>
    </submittedName>
</protein>
<evidence type="ECO:0000313" key="1">
    <source>
        <dbReference type="EMBL" id="EDQ00728.1"/>
    </source>
</evidence>
<keyword evidence="2" id="KW-1185">Reference proteome</keyword>
<name>A9DA96_9GAMM</name>
<sequence length="391" mass="44405">MNMLSTCAYNVSSQAKKSPNCTITRAQTFELIAAFLGKNSFAALKKSSITQLLEQVNTEPLIAFERCKLKALTLNQSQTVSTQLASLIRDQLASLNFKQSPLVNRQALHYLSYCDSDEFDDWDESEPRNQIEAESVDSFKYKGFEVNIKALFAELQQSSRAGDKESKLLEFLWLLGDLPSVSSDESSQHWYEQSIKGHKLGEAQQSWADNYEKQIKPSQALKHFINNTTIQELAQPNVDQLIESRGFQSINESICYSLNSQEIMNIIDNYWEVNADCDTELSFFKHWSRLSALQQPSRESLAGHILQMNDPVEQHSWARFAKEHGIDVTKDDHYAIDTNTGELWDADYDAPIEVCGFDGVTLNTLPKVAEPQVEARTTKMLELNKQLQKLV</sequence>
<gene>
    <name evidence="1" type="ORF">KT99_15912</name>
</gene>
<evidence type="ECO:0000313" key="2">
    <source>
        <dbReference type="Proteomes" id="UP000005839"/>
    </source>
</evidence>
<organism evidence="1 2">
    <name type="scientific">Shewanella benthica KT99</name>
    <dbReference type="NCBI Taxonomy" id="314608"/>
    <lineage>
        <taxon>Bacteria</taxon>
        <taxon>Pseudomonadati</taxon>
        <taxon>Pseudomonadota</taxon>
        <taxon>Gammaproteobacteria</taxon>
        <taxon>Alteromonadales</taxon>
        <taxon>Shewanellaceae</taxon>
        <taxon>Shewanella</taxon>
    </lineage>
</organism>
<comment type="caution">
    <text evidence="1">The sequence shown here is derived from an EMBL/GenBank/DDBJ whole genome shotgun (WGS) entry which is preliminary data.</text>
</comment>
<dbReference type="Proteomes" id="UP000005839">
    <property type="component" value="Unassembled WGS sequence"/>
</dbReference>
<dbReference type="EMBL" id="ABIC01000017">
    <property type="protein sequence ID" value="EDQ00728.1"/>
    <property type="molecule type" value="Genomic_DNA"/>
</dbReference>
<reference evidence="1 2" key="1">
    <citation type="submission" date="2007-10" db="EMBL/GenBank/DDBJ databases">
        <authorList>
            <person name="Yayanos A."/>
            <person name="Ferriera S."/>
            <person name="Johnson J."/>
            <person name="Kravitz S."/>
            <person name="Halpern A."/>
            <person name="Remington K."/>
            <person name="Beeson K."/>
            <person name="Tran B."/>
            <person name="Rogers Y.-H."/>
            <person name="Friedman R."/>
            <person name="Venter J.C."/>
        </authorList>
    </citation>
    <scope>NUCLEOTIDE SEQUENCE [LARGE SCALE GENOMIC DNA]</scope>
    <source>
        <strain evidence="1 2">KT99</strain>
    </source>
</reference>